<name>A0A640SNA0_9ACTN</name>
<sequence length="155" mass="17092">MLDGVDDVMGVIAEHIEARFDMNLAELQKAVTAAPHANREATEIVRWHGMLAESQKALERAEDELVAVLETQPIELDDRAMAMAHRVNMAVTARNGRAMVVQWLLDPTAYGKQGLAAERLARLSRGARQGPAVQTSAPFRPATAPEPASRRRFLR</sequence>
<evidence type="ECO:0000256" key="1">
    <source>
        <dbReference type="SAM" id="MobiDB-lite"/>
    </source>
</evidence>
<dbReference type="OrthoDB" id="4305254at2"/>
<reference evidence="2 3" key="1">
    <citation type="submission" date="2019-12" db="EMBL/GenBank/DDBJ databases">
        <title>Whole genome shotgun sequence of Streptomyces caniferus NBRC 15389.</title>
        <authorList>
            <person name="Ichikawa N."/>
            <person name="Kimura A."/>
            <person name="Kitahashi Y."/>
            <person name="Komaki H."/>
            <person name="Tamura T."/>
        </authorList>
    </citation>
    <scope>NUCLEOTIDE SEQUENCE [LARGE SCALE GENOMIC DNA]</scope>
    <source>
        <strain evidence="2 3">NBRC 15389</strain>
    </source>
</reference>
<dbReference type="Proteomes" id="UP000435837">
    <property type="component" value="Unassembled WGS sequence"/>
</dbReference>
<gene>
    <name evidence="2" type="ORF">Scani_78740</name>
</gene>
<evidence type="ECO:0000313" key="3">
    <source>
        <dbReference type="Proteomes" id="UP000435837"/>
    </source>
</evidence>
<dbReference type="RefSeq" id="WP_159482631.1">
    <property type="nucleotide sequence ID" value="NZ_BAAATH010000008.1"/>
</dbReference>
<dbReference type="AlphaFoldDB" id="A0A640SNA0"/>
<evidence type="ECO:0000313" key="2">
    <source>
        <dbReference type="EMBL" id="GFE11606.1"/>
    </source>
</evidence>
<organism evidence="2 3">
    <name type="scientific">Streptomyces caniferus</name>
    <dbReference type="NCBI Taxonomy" id="285557"/>
    <lineage>
        <taxon>Bacteria</taxon>
        <taxon>Bacillati</taxon>
        <taxon>Actinomycetota</taxon>
        <taxon>Actinomycetes</taxon>
        <taxon>Kitasatosporales</taxon>
        <taxon>Streptomycetaceae</taxon>
        <taxon>Streptomyces</taxon>
    </lineage>
</organism>
<comment type="caution">
    <text evidence="2">The sequence shown here is derived from an EMBL/GenBank/DDBJ whole genome shotgun (WGS) entry which is preliminary data.</text>
</comment>
<protein>
    <submittedName>
        <fullName evidence="2">Uncharacterized protein</fullName>
    </submittedName>
</protein>
<dbReference type="EMBL" id="BLIN01000007">
    <property type="protein sequence ID" value="GFE11606.1"/>
    <property type="molecule type" value="Genomic_DNA"/>
</dbReference>
<proteinExistence type="predicted"/>
<feature type="region of interest" description="Disordered" evidence="1">
    <location>
        <begin position="126"/>
        <end position="155"/>
    </location>
</feature>
<accession>A0A640SNA0</accession>